<evidence type="ECO:0000313" key="2">
    <source>
        <dbReference type="Proteomes" id="UP000316770"/>
    </source>
</evidence>
<gene>
    <name evidence="1" type="ORF">Mal33_11260</name>
</gene>
<reference evidence="1 2" key="1">
    <citation type="submission" date="2019-02" db="EMBL/GenBank/DDBJ databases">
        <title>Deep-cultivation of Planctomycetes and their phenomic and genomic characterization uncovers novel biology.</title>
        <authorList>
            <person name="Wiegand S."/>
            <person name="Jogler M."/>
            <person name="Boedeker C."/>
            <person name="Pinto D."/>
            <person name="Vollmers J."/>
            <person name="Rivas-Marin E."/>
            <person name="Kohn T."/>
            <person name="Peeters S.H."/>
            <person name="Heuer A."/>
            <person name="Rast P."/>
            <person name="Oberbeckmann S."/>
            <person name="Bunk B."/>
            <person name="Jeske O."/>
            <person name="Meyerdierks A."/>
            <person name="Storesund J.E."/>
            <person name="Kallscheuer N."/>
            <person name="Luecker S."/>
            <person name="Lage O.M."/>
            <person name="Pohl T."/>
            <person name="Merkel B.J."/>
            <person name="Hornburger P."/>
            <person name="Mueller R.-W."/>
            <person name="Bruemmer F."/>
            <person name="Labrenz M."/>
            <person name="Spormann A.M."/>
            <person name="Op den Camp H."/>
            <person name="Overmann J."/>
            <person name="Amann R."/>
            <person name="Jetten M.S.M."/>
            <person name="Mascher T."/>
            <person name="Medema M.H."/>
            <person name="Devos D.P."/>
            <person name="Kaster A.-K."/>
            <person name="Ovreas L."/>
            <person name="Rohde M."/>
            <person name="Galperin M.Y."/>
            <person name="Jogler C."/>
        </authorList>
    </citation>
    <scope>NUCLEOTIDE SEQUENCE [LARGE SCALE GENOMIC DNA]</scope>
    <source>
        <strain evidence="1 2">Mal33</strain>
    </source>
</reference>
<name>A0A518IQ02_9BACT</name>
<dbReference type="AlphaFoldDB" id="A0A518IQ02"/>
<protein>
    <submittedName>
        <fullName evidence="1">Uncharacterized protein</fullName>
    </submittedName>
</protein>
<organism evidence="1 2">
    <name type="scientific">Rosistilla oblonga</name>
    <dbReference type="NCBI Taxonomy" id="2527990"/>
    <lineage>
        <taxon>Bacteria</taxon>
        <taxon>Pseudomonadati</taxon>
        <taxon>Planctomycetota</taxon>
        <taxon>Planctomycetia</taxon>
        <taxon>Pirellulales</taxon>
        <taxon>Pirellulaceae</taxon>
        <taxon>Rosistilla</taxon>
    </lineage>
</organism>
<accession>A0A518IQ02</accession>
<dbReference type="EMBL" id="CP036318">
    <property type="protein sequence ID" value="QDV55157.1"/>
    <property type="molecule type" value="Genomic_DNA"/>
</dbReference>
<sequence>MSDLPDRELRPTMRLRFLVKGSHRSLQQEHQVWVRGYENDGFDGGQSWPAMVPSSETEWVNVESVIEFAEID</sequence>
<dbReference type="Proteomes" id="UP000316770">
    <property type="component" value="Chromosome"/>
</dbReference>
<proteinExistence type="predicted"/>
<evidence type="ECO:0000313" key="1">
    <source>
        <dbReference type="EMBL" id="QDV55157.1"/>
    </source>
</evidence>
<keyword evidence="2" id="KW-1185">Reference proteome</keyword>
<dbReference type="RefSeq" id="WP_145282921.1">
    <property type="nucleotide sequence ID" value="NZ_CP036318.1"/>
</dbReference>